<proteinExistence type="predicted"/>
<evidence type="ECO:0000313" key="2">
    <source>
        <dbReference type="Proteomes" id="UP001139648"/>
    </source>
</evidence>
<dbReference type="EMBL" id="JAMZEB010000001">
    <property type="protein sequence ID" value="MCP2353020.1"/>
    <property type="molecule type" value="Genomic_DNA"/>
</dbReference>
<accession>A0A9X2JYT8</accession>
<evidence type="ECO:0000313" key="1">
    <source>
        <dbReference type="EMBL" id="MCP2353020.1"/>
    </source>
</evidence>
<comment type="caution">
    <text evidence="1">The sequence shown here is derived from an EMBL/GenBank/DDBJ whole genome shotgun (WGS) entry which is preliminary data.</text>
</comment>
<gene>
    <name evidence="1" type="ORF">HD597_000040</name>
</gene>
<name>A0A9X2JYT8_9ACTN</name>
<reference evidence="1" key="1">
    <citation type="submission" date="2022-06" db="EMBL/GenBank/DDBJ databases">
        <title>Sequencing the genomes of 1000 actinobacteria strains.</title>
        <authorList>
            <person name="Klenk H.-P."/>
        </authorList>
    </citation>
    <scope>NUCLEOTIDE SEQUENCE</scope>
    <source>
        <strain evidence="1">DSM 46694</strain>
    </source>
</reference>
<sequence>MAARSCTEPLHPLDGALTRKKERITAGERIRREPMVLRGLSVKGLGGGKPVFERGSTYGATCTSSMSLS</sequence>
<organism evidence="1 2">
    <name type="scientific">Nonomuraea thailandensis</name>
    <dbReference type="NCBI Taxonomy" id="1188745"/>
    <lineage>
        <taxon>Bacteria</taxon>
        <taxon>Bacillati</taxon>
        <taxon>Actinomycetota</taxon>
        <taxon>Actinomycetes</taxon>
        <taxon>Streptosporangiales</taxon>
        <taxon>Streptosporangiaceae</taxon>
        <taxon>Nonomuraea</taxon>
    </lineage>
</organism>
<protein>
    <submittedName>
        <fullName evidence="1">Uncharacterized protein</fullName>
    </submittedName>
</protein>
<dbReference type="Proteomes" id="UP001139648">
    <property type="component" value="Unassembled WGS sequence"/>
</dbReference>
<keyword evidence="2" id="KW-1185">Reference proteome</keyword>
<dbReference type="AlphaFoldDB" id="A0A9X2JYT8"/>